<dbReference type="GO" id="GO:0016616">
    <property type="term" value="F:oxidoreductase activity, acting on the CH-OH group of donors, NAD or NADP as acceptor"/>
    <property type="evidence" value="ECO:0007669"/>
    <property type="project" value="UniProtKB-ARBA"/>
</dbReference>
<organism evidence="4 5">
    <name type="scientific">Shinella sumterensis</name>
    <dbReference type="NCBI Taxonomy" id="1967501"/>
    <lineage>
        <taxon>Bacteria</taxon>
        <taxon>Pseudomonadati</taxon>
        <taxon>Pseudomonadota</taxon>
        <taxon>Alphaproteobacteria</taxon>
        <taxon>Hyphomicrobiales</taxon>
        <taxon>Rhizobiaceae</taxon>
        <taxon>Shinella</taxon>
    </lineage>
</organism>
<dbReference type="SUPFAM" id="SSF51735">
    <property type="entry name" value="NAD(P)-binding Rossmann-fold domains"/>
    <property type="match status" value="1"/>
</dbReference>
<dbReference type="Proteomes" id="UP001234585">
    <property type="component" value="Plasmid unnamed1"/>
</dbReference>
<keyword evidence="5" id="KW-1185">Reference proteome</keyword>
<evidence type="ECO:0000256" key="1">
    <source>
        <dbReference type="ARBA" id="ARBA00023002"/>
    </source>
</evidence>
<evidence type="ECO:0000313" key="5">
    <source>
        <dbReference type="Proteomes" id="UP001234585"/>
    </source>
</evidence>
<evidence type="ECO:0000313" key="4">
    <source>
        <dbReference type="EMBL" id="WLR99382.1"/>
    </source>
</evidence>
<dbReference type="GO" id="GO:0051287">
    <property type="term" value="F:NAD binding"/>
    <property type="evidence" value="ECO:0007669"/>
    <property type="project" value="InterPro"/>
</dbReference>
<dbReference type="AlphaFoldDB" id="A0AA50CNS1"/>
<keyword evidence="2" id="KW-0520">NAD</keyword>
<dbReference type="PANTHER" id="PTHR43333:SF1">
    <property type="entry name" value="D-ISOMER SPECIFIC 2-HYDROXYACID DEHYDROGENASE NAD-BINDING DOMAIN-CONTAINING PROTEIN"/>
    <property type="match status" value="1"/>
</dbReference>
<dbReference type="EMBL" id="CP132303">
    <property type="protein sequence ID" value="WLR99382.1"/>
    <property type="molecule type" value="Genomic_DNA"/>
</dbReference>
<dbReference type="PANTHER" id="PTHR43333">
    <property type="entry name" value="2-HACID_DH_C DOMAIN-CONTAINING PROTEIN"/>
    <property type="match status" value="1"/>
</dbReference>
<dbReference type="Pfam" id="PF02826">
    <property type="entry name" value="2-Hacid_dh_C"/>
    <property type="match status" value="1"/>
</dbReference>
<dbReference type="InterPro" id="IPR006140">
    <property type="entry name" value="D-isomer_DH_NAD-bd"/>
</dbReference>
<proteinExistence type="predicted"/>
<name>A0AA50CNS1_9HYPH</name>
<accession>A0AA50CNS1</accession>
<feature type="domain" description="D-isomer specific 2-hydroxyacid dehydrogenase NAD-binding" evidence="3">
    <location>
        <begin position="138"/>
        <end position="300"/>
    </location>
</feature>
<gene>
    <name evidence="4" type="ORF">Q9313_21595</name>
</gene>
<evidence type="ECO:0000256" key="2">
    <source>
        <dbReference type="ARBA" id="ARBA00023027"/>
    </source>
</evidence>
<protein>
    <submittedName>
        <fullName evidence="4">NAD(P)-dependent oxidoreductase</fullName>
    </submittedName>
</protein>
<evidence type="ECO:0000259" key="3">
    <source>
        <dbReference type="Pfam" id="PF02826"/>
    </source>
</evidence>
<dbReference type="RefSeq" id="WP_306038764.1">
    <property type="nucleotide sequence ID" value="NZ_CP132303.1"/>
</dbReference>
<keyword evidence="4" id="KW-0614">Plasmid</keyword>
<keyword evidence="1" id="KW-0560">Oxidoreductase</keyword>
<sequence length="331" mass="35953">MVPQNWNGWPFAGWCRSPPERMPAMRILLTDPLACNDVFDAALRTRHPGAITYRWPQMPHDGDYDVLLAWRLPEEFGPLPKSLSLVFCFGAGADHLLADSRIPGNVPIARLVDEEQAGQILDYVAHVTFARLMDDMTRHEDQQVGHWHGADAPRRRRGELKVTVLGLGPIGRRVATGLALLGFDVRGWTRADASCPGIKVVSGFDRLAQAADGADLLVNLLPLTAETTGILSAPLFSTLARGAYVVNLGRGGHLDQGDLLQALASGQVGCAWLDVFEQEPLPSDHVFWRHPRIRITPHIAGIPTPEGGAQSLALCLVALASGTPPPQLVRP</sequence>
<reference evidence="4 5" key="1">
    <citation type="submission" date="2023-08" db="EMBL/GenBank/DDBJ databases">
        <title>Pathogen: clinical or host-associated sample.</title>
        <authorList>
            <person name="Hergert J."/>
            <person name="Casey R."/>
            <person name="Wagner J."/>
            <person name="Young E.L."/>
            <person name="Oakeson K.F."/>
        </authorList>
    </citation>
    <scope>NUCLEOTIDE SEQUENCE [LARGE SCALE GENOMIC DNA]</scope>
    <source>
        <strain evidence="4 5">1760953</strain>
        <plasmid evidence="4 5">unnamed1</plasmid>
    </source>
</reference>
<geneLocation type="plasmid" evidence="4 5">
    <name>unnamed1</name>
</geneLocation>
<dbReference type="Gene3D" id="3.40.50.720">
    <property type="entry name" value="NAD(P)-binding Rossmann-like Domain"/>
    <property type="match status" value="2"/>
</dbReference>
<dbReference type="PROSITE" id="PS00671">
    <property type="entry name" value="D_2_HYDROXYACID_DH_3"/>
    <property type="match status" value="1"/>
</dbReference>
<dbReference type="InterPro" id="IPR029753">
    <property type="entry name" value="D-isomer_DH_CS"/>
</dbReference>
<dbReference type="InterPro" id="IPR036291">
    <property type="entry name" value="NAD(P)-bd_dom_sf"/>
</dbReference>